<name>A0AAU7TNL0_9ACTN</name>
<keyword evidence="1" id="KW-0175">Coiled coil</keyword>
<dbReference type="Pfam" id="PF01145">
    <property type="entry name" value="Band_7"/>
    <property type="match status" value="1"/>
</dbReference>
<protein>
    <submittedName>
        <fullName evidence="5">SPFH domain-containing protein</fullName>
    </submittedName>
</protein>
<evidence type="ECO:0000259" key="4">
    <source>
        <dbReference type="Pfam" id="PF01145"/>
    </source>
</evidence>
<feature type="coiled-coil region" evidence="1">
    <location>
        <begin position="249"/>
        <end position="276"/>
    </location>
</feature>
<proteinExistence type="predicted"/>
<evidence type="ECO:0000256" key="2">
    <source>
        <dbReference type="SAM" id="MobiDB-lite"/>
    </source>
</evidence>
<dbReference type="EMBL" id="CP158165">
    <property type="protein sequence ID" value="XBV28399.1"/>
    <property type="molecule type" value="Genomic_DNA"/>
</dbReference>
<dbReference type="RefSeq" id="WP_350281151.1">
    <property type="nucleotide sequence ID" value="NZ_CP158165.1"/>
</dbReference>
<feature type="compositionally biased region" description="Low complexity" evidence="2">
    <location>
        <begin position="310"/>
        <end position="323"/>
    </location>
</feature>
<sequence>MARIGNAAAALKPKGNGSVKAKVIGGVIAAVIALIIVINIFNFADTDANRIGLHYGGGVVEDKKFKSIIPPGSTNKLIGPGDTVYTYPTDQRSYIIGGDGADSAAGDEVTVVSKDNVRLGVRVQVYFTLNRDESVLRSFHERIGLKTEAYEEDGWNDMLQSYFRPQIDRALAAVATNYGWAELYNNESKKSQFQSAAAKEFTRLLPAAVGGDYFCGPGYNGNNACGELSFTVQKPMPMDKGIIDGLEAKQRAELARATQEQKNQQVNVELQSVKQQVAMLGAQGYLLKSAIESGKIQFMVIPQNGNVSIPVPTTTQQSQPAQPNGQSGQEPTTQPSQPAR</sequence>
<accession>A0AAU7TNL0</accession>
<organism evidence="5">
    <name type="scientific">Kribbella sp. HUAS MG21</name>
    <dbReference type="NCBI Taxonomy" id="3160966"/>
    <lineage>
        <taxon>Bacteria</taxon>
        <taxon>Bacillati</taxon>
        <taxon>Actinomycetota</taxon>
        <taxon>Actinomycetes</taxon>
        <taxon>Propionibacteriales</taxon>
        <taxon>Kribbellaceae</taxon>
        <taxon>Kribbella</taxon>
    </lineage>
</organism>
<evidence type="ECO:0000256" key="1">
    <source>
        <dbReference type="SAM" id="Coils"/>
    </source>
</evidence>
<keyword evidence="3" id="KW-0472">Membrane</keyword>
<dbReference type="InterPro" id="IPR001107">
    <property type="entry name" value="Band_7"/>
</dbReference>
<evidence type="ECO:0000313" key="5">
    <source>
        <dbReference type="EMBL" id="XBV28399.1"/>
    </source>
</evidence>
<feature type="region of interest" description="Disordered" evidence="2">
    <location>
        <begin position="309"/>
        <end position="340"/>
    </location>
</feature>
<feature type="compositionally biased region" description="Polar residues" evidence="2">
    <location>
        <begin position="324"/>
        <end position="340"/>
    </location>
</feature>
<gene>
    <name evidence="5" type="ORF">ABN611_18610</name>
</gene>
<evidence type="ECO:0000256" key="3">
    <source>
        <dbReference type="SAM" id="Phobius"/>
    </source>
</evidence>
<keyword evidence="3" id="KW-0812">Transmembrane</keyword>
<dbReference type="AlphaFoldDB" id="A0AAU7TNL0"/>
<feature type="transmembrane region" description="Helical" evidence="3">
    <location>
        <begin position="21"/>
        <end position="41"/>
    </location>
</feature>
<keyword evidence="3" id="KW-1133">Transmembrane helix</keyword>
<reference evidence="5" key="1">
    <citation type="submission" date="2024-06" db="EMBL/GenBank/DDBJ databases">
        <title>Kribbella sp. strain HUAS MG21 genome sequences.</title>
        <authorList>
            <person name="Mo P."/>
        </authorList>
    </citation>
    <scope>NUCLEOTIDE SEQUENCE</scope>
    <source>
        <strain evidence="5">HUAS MG21</strain>
    </source>
</reference>
<feature type="domain" description="Band 7" evidence="4">
    <location>
        <begin position="50"/>
        <end position="256"/>
    </location>
</feature>